<evidence type="ECO:0000256" key="11">
    <source>
        <dbReference type="ARBA" id="ARBA00037877"/>
    </source>
</evidence>
<dbReference type="PANTHER" id="PTHR19359:SF150">
    <property type="entry name" value="CYTOCHROME B5"/>
    <property type="match status" value="1"/>
</dbReference>
<keyword evidence="6" id="KW-0256">Endoplasmic reticulum</keyword>
<dbReference type="Gene3D" id="3.10.120.10">
    <property type="entry name" value="Cytochrome b5-like heme/steroid binding domain"/>
    <property type="match status" value="1"/>
</dbReference>
<keyword evidence="7" id="KW-0492">Microsome</keyword>
<evidence type="ECO:0000256" key="10">
    <source>
        <dbReference type="ARBA" id="ARBA00023136"/>
    </source>
</evidence>
<keyword evidence="3" id="KW-0349">Heme</keyword>
<evidence type="ECO:0000256" key="13">
    <source>
        <dbReference type="ARBA" id="ARBA00039806"/>
    </source>
</evidence>
<evidence type="ECO:0000256" key="4">
    <source>
        <dbReference type="ARBA" id="ARBA00022692"/>
    </source>
</evidence>
<dbReference type="EMBL" id="KN727144">
    <property type="protein sequence ID" value="KIH66384.1"/>
    <property type="molecule type" value="Genomic_DNA"/>
</dbReference>
<organism evidence="16 17">
    <name type="scientific">Ancylostoma duodenale</name>
    <dbReference type="NCBI Taxonomy" id="51022"/>
    <lineage>
        <taxon>Eukaryota</taxon>
        <taxon>Metazoa</taxon>
        <taxon>Ecdysozoa</taxon>
        <taxon>Nematoda</taxon>
        <taxon>Chromadorea</taxon>
        <taxon>Rhabditida</taxon>
        <taxon>Rhabditina</taxon>
        <taxon>Rhabditomorpha</taxon>
        <taxon>Strongyloidea</taxon>
        <taxon>Ancylostomatidae</taxon>
        <taxon>Ancylostomatinae</taxon>
        <taxon>Ancylostoma</taxon>
    </lineage>
</organism>
<dbReference type="InterPro" id="IPR036400">
    <property type="entry name" value="Cyt_B5-like_heme/steroid_sf"/>
</dbReference>
<evidence type="ECO:0000313" key="16">
    <source>
        <dbReference type="EMBL" id="KIH66384.1"/>
    </source>
</evidence>
<evidence type="ECO:0000256" key="6">
    <source>
        <dbReference type="ARBA" id="ARBA00022824"/>
    </source>
</evidence>
<dbReference type="FunFam" id="3.10.120.10:FF:000002">
    <property type="entry name" value="Cytochrome b5 type B"/>
    <property type="match status" value="1"/>
</dbReference>
<evidence type="ECO:0000256" key="9">
    <source>
        <dbReference type="ARBA" id="ARBA00023004"/>
    </source>
</evidence>
<keyword evidence="10 14" id="KW-0472">Membrane</keyword>
<protein>
    <recommendedName>
        <fullName evidence="13">Cytochrome b5</fullName>
    </recommendedName>
</protein>
<feature type="transmembrane region" description="Helical" evidence="14">
    <location>
        <begin position="114"/>
        <end position="132"/>
    </location>
</feature>
<keyword evidence="2" id="KW-0813">Transport</keyword>
<sequence length="134" mass="15270">MAPTLTRKEVSQHNTNKSAWFVVGNKVYDVTKFLDEEQDLKISCEVLLEQAGRDATEAFEDVGHSTDARQMREQYYVGDIVEEEKQTYSYDKKTWTSSSSDNQQRSASSNPLEALIYPGLIAIVVALTYYLLFN</sequence>
<evidence type="ECO:0000313" key="17">
    <source>
        <dbReference type="Proteomes" id="UP000054047"/>
    </source>
</evidence>
<accession>A0A0C2H4D6</accession>
<evidence type="ECO:0000256" key="14">
    <source>
        <dbReference type="SAM" id="Phobius"/>
    </source>
</evidence>
<gene>
    <name evidence="16" type="ORF">ANCDUO_03289</name>
</gene>
<evidence type="ECO:0000256" key="12">
    <source>
        <dbReference type="ARBA" id="ARBA00038168"/>
    </source>
</evidence>
<keyword evidence="9" id="KW-0408">Iron</keyword>
<dbReference type="InterPro" id="IPR001199">
    <property type="entry name" value="Cyt_B5-like_heme/steroid-bd"/>
</dbReference>
<evidence type="ECO:0000256" key="8">
    <source>
        <dbReference type="ARBA" id="ARBA00022982"/>
    </source>
</evidence>
<dbReference type="GO" id="GO:0005789">
    <property type="term" value="C:endoplasmic reticulum membrane"/>
    <property type="evidence" value="ECO:0007669"/>
    <property type="project" value="UniProtKB-SubCell"/>
</dbReference>
<feature type="domain" description="Cytochrome b5 heme-binding" evidence="15">
    <location>
        <begin position="2"/>
        <end position="81"/>
    </location>
</feature>
<dbReference type="GO" id="GO:0020037">
    <property type="term" value="F:heme binding"/>
    <property type="evidence" value="ECO:0007669"/>
    <property type="project" value="TreeGrafter"/>
</dbReference>
<reference evidence="16 17" key="1">
    <citation type="submission" date="2013-12" db="EMBL/GenBank/DDBJ databases">
        <title>Draft genome of the parsitic nematode Ancylostoma duodenale.</title>
        <authorList>
            <person name="Mitreva M."/>
        </authorList>
    </citation>
    <scope>NUCLEOTIDE SEQUENCE [LARGE SCALE GENOMIC DNA]</scope>
    <source>
        <strain evidence="16 17">Zhejiang</strain>
    </source>
</reference>
<evidence type="ECO:0000256" key="5">
    <source>
        <dbReference type="ARBA" id="ARBA00022723"/>
    </source>
</evidence>
<comment type="similarity">
    <text evidence="12">Belongs to the cytochrome b5 family.</text>
</comment>
<dbReference type="SUPFAM" id="SSF55856">
    <property type="entry name" value="Cytochrome b5-like heme/steroid binding domain"/>
    <property type="match status" value="1"/>
</dbReference>
<dbReference type="SMART" id="SM01117">
    <property type="entry name" value="Cyt-b5"/>
    <property type="match status" value="1"/>
</dbReference>
<comment type="subcellular location">
    <subcellularLocation>
        <location evidence="1">Endoplasmic reticulum membrane</location>
        <topology evidence="1">Single-pass membrane protein</topology>
        <orientation evidence="1">Cytoplasmic side</orientation>
    </subcellularLocation>
    <subcellularLocation>
        <location evidence="11">Microsome membrane</location>
        <topology evidence="11">Single-pass membrane protein</topology>
        <orientation evidence="11">Cytoplasmic side</orientation>
    </subcellularLocation>
</comment>
<evidence type="ECO:0000259" key="15">
    <source>
        <dbReference type="PROSITE" id="PS50255"/>
    </source>
</evidence>
<dbReference type="OrthoDB" id="260519at2759"/>
<dbReference type="GO" id="GO:0046872">
    <property type="term" value="F:metal ion binding"/>
    <property type="evidence" value="ECO:0007669"/>
    <property type="project" value="UniProtKB-KW"/>
</dbReference>
<keyword evidence="4 14" id="KW-0812">Transmembrane</keyword>
<dbReference type="Proteomes" id="UP000054047">
    <property type="component" value="Unassembled WGS sequence"/>
</dbReference>
<dbReference type="PROSITE" id="PS50255">
    <property type="entry name" value="CYTOCHROME_B5_2"/>
    <property type="match status" value="1"/>
</dbReference>
<keyword evidence="14" id="KW-1133">Transmembrane helix</keyword>
<dbReference type="PANTHER" id="PTHR19359">
    <property type="entry name" value="CYTOCHROME B5"/>
    <property type="match status" value="1"/>
</dbReference>
<dbReference type="AlphaFoldDB" id="A0A0C2H4D6"/>
<dbReference type="Pfam" id="PF00173">
    <property type="entry name" value="Cyt-b5"/>
    <property type="match status" value="1"/>
</dbReference>
<proteinExistence type="inferred from homology"/>
<evidence type="ECO:0000256" key="1">
    <source>
        <dbReference type="ARBA" id="ARBA00004131"/>
    </source>
</evidence>
<evidence type="ECO:0000256" key="2">
    <source>
        <dbReference type="ARBA" id="ARBA00022448"/>
    </source>
</evidence>
<keyword evidence="5" id="KW-0479">Metal-binding</keyword>
<evidence type="ECO:0000256" key="7">
    <source>
        <dbReference type="ARBA" id="ARBA00022848"/>
    </source>
</evidence>
<keyword evidence="17" id="KW-1185">Reference proteome</keyword>
<evidence type="ECO:0000256" key="3">
    <source>
        <dbReference type="ARBA" id="ARBA00022617"/>
    </source>
</evidence>
<keyword evidence="8" id="KW-0249">Electron transport</keyword>
<dbReference type="InterPro" id="IPR050668">
    <property type="entry name" value="Cytochrome_b5"/>
</dbReference>
<name>A0A0C2H4D6_9BILA</name>